<dbReference type="EMBL" id="CP000840">
    <property type="protein sequence ID" value="ABW32230.1"/>
    <property type="molecule type" value="Genomic_DNA"/>
</dbReference>
<reference evidence="1 2" key="1">
    <citation type="journal article" date="2008" name="Proc. Natl. Acad. Sci. U.S.A.">
        <title>Niche adaptation and genome expansion in the chlorophyll d-producing cyanobacterium Acaryochloris marina.</title>
        <authorList>
            <person name="Swingley W.D."/>
            <person name="Chen M."/>
            <person name="Cheung P.C."/>
            <person name="Conrad A.L."/>
            <person name="Dejesa L.C."/>
            <person name="Hao J."/>
            <person name="Honchak B.M."/>
            <person name="Karbach L.E."/>
            <person name="Kurdoglu A."/>
            <person name="Lahiri S."/>
            <person name="Mastrian S.D."/>
            <person name="Miyashita H."/>
            <person name="Page L."/>
            <person name="Ramakrishna P."/>
            <person name="Satoh S."/>
            <person name="Sattley W.M."/>
            <person name="Shimada Y."/>
            <person name="Taylor H.L."/>
            <person name="Tomo T."/>
            <person name="Tsuchiya T."/>
            <person name="Wang Z.T."/>
            <person name="Raymond J."/>
            <person name="Mimuro M."/>
            <person name="Blankenship R.E."/>
            <person name="Touchman J.W."/>
        </authorList>
    </citation>
    <scope>NUCLEOTIDE SEQUENCE [LARGE SCALE GENOMIC DNA]</scope>
    <source>
        <strain evidence="2">MBIC 11017</strain>
        <plasmid evidence="2">Plasmid pREB3</plasmid>
    </source>
</reference>
<dbReference type="HOGENOM" id="CLU_3057373_0_0_3"/>
<dbReference type="KEGG" id="amr:AM1_C0302"/>
<dbReference type="RefSeq" id="WP_012167546.1">
    <property type="nucleotide sequence ID" value="NC_009928.1"/>
</dbReference>
<geneLocation type="plasmid" evidence="1 2">
    <name>pREB3</name>
</geneLocation>
<evidence type="ECO:0000313" key="2">
    <source>
        <dbReference type="Proteomes" id="UP000000268"/>
    </source>
</evidence>
<sequence length="53" mass="6150">MKLENSFLHRIVQAVKRGLTPKPKQQCRACGEWFKSSQLDPEGFCRESNRWGA</sequence>
<protein>
    <submittedName>
        <fullName evidence="1">Uncharacterized protein</fullName>
    </submittedName>
</protein>
<gene>
    <name evidence="1" type="ordered locus">AM1_C0302</name>
</gene>
<name>A8ZN31_ACAM1</name>
<accession>A8ZN31</accession>
<proteinExistence type="predicted"/>
<organism evidence="1 2">
    <name type="scientific">Acaryochloris marina (strain MBIC 11017)</name>
    <dbReference type="NCBI Taxonomy" id="329726"/>
    <lineage>
        <taxon>Bacteria</taxon>
        <taxon>Bacillati</taxon>
        <taxon>Cyanobacteriota</taxon>
        <taxon>Cyanophyceae</taxon>
        <taxon>Acaryochloridales</taxon>
        <taxon>Acaryochloridaceae</taxon>
        <taxon>Acaryochloris</taxon>
    </lineage>
</organism>
<keyword evidence="1" id="KW-0614">Plasmid</keyword>
<evidence type="ECO:0000313" key="1">
    <source>
        <dbReference type="EMBL" id="ABW32230.1"/>
    </source>
</evidence>
<dbReference type="Proteomes" id="UP000000268">
    <property type="component" value="Plasmid pREB3"/>
</dbReference>
<keyword evidence="2" id="KW-1185">Reference proteome</keyword>
<dbReference type="AlphaFoldDB" id="A8ZN31"/>